<dbReference type="EMBL" id="BARS01036578">
    <property type="protein sequence ID" value="GAG16579.1"/>
    <property type="molecule type" value="Genomic_DNA"/>
</dbReference>
<proteinExistence type="predicted"/>
<organism evidence="1">
    <name type="scientific">marine sediment metagenome</name>
    <dbReference type="NCBI Taxonomy" id="412755"/>
    <lineage>
        <taxon>unclassified sequences</taxon>
        <taxon>metagenomes</taxon>
        <taxon>ecological metagenomes</taxon>
    </lineage>
</organism>
<accession>X0VEF8</accession>
<protein>
    <submittedName>
        <fullName evidence="1">Uncharacterized protein</fullName>
    </submittedName>
</protein>
<name>X0VEF8_9ZZZZ</name>
<evidence type="ECO:0000313" key="1">
    <source>
        <dbReference type="EMBL" id="GAG16579.1"/>
    </source>
</evidence>
<sequence length="55" mass="6509">QKSWIIILNILHKDYAKYNELISKIPDMQGLQKNINVMIKDFEKREAMKNSNTSN</sequence>
<reference evidence="1" key="1">
    <citation type="journal article" date="2014" name="Front. Microbiol.">
        <title>High frequency of phylogenetically diverse reductive dehalogenase-homologous genes in deep subseafloor sedimentary metagenomes.</title>
        <authorList>
            <person name="Kawai M."/>
            <person name="Futagami T."/>
            <person name="Toyoda A."/>
            <person name="Takaki Y."/>
            <person name="Nishi S."/>
            <person name="Hori S."/>
            <person name="Arai W."/>
            <person name="Tsubouchi T."/>
            <person name="Morono Y."/>
            <person name="Uchiyama I."/>
            <person name="Ito T."/>
            <person name="Fujiyama A."/>
            <person name="Inagaki F."/>
            <person name="Takami H."/>
        </authorList>
    </citation>
    <scope>NUCLEOTIDE SEQUENCE</scope>
    <source>
        <strain evidence="1">Expedition CK06-06</strain>
    </source>
</reference>
<dbReference type="AlphaFoldDB" id="X0VEF8"/>
<feature type="non-terminal residue" evidence="1">
    <location>
        <position position="1"/>
    </location>
</feature>
<comment type="caution">
    <text evidence="1">The sequence shown here is derived from an EMBL/GenBank/DDBJ whole genome shotgun (WGS) entry which is preliminary data.</text>
</comment>
<gene>
    <name evidence="1" type="ORF">S01H1_56200</name>
</gene>